<evidence type="ECO:0000256" key="1">
    <source>
        <dbReference type="SAM" id="SignalP"/>
    </source>
</evidence>
<reference evidence="3" key="1">
    <citation type="journal article" date="2019" name="Int. J. Syst. Evol. Microbiol.">
        <title>The Global Catalogue of Microorganisms (GCM) 10K type strain sequencing project: providing services to taxonomists for standard genome sequencing and annotation.</title>
        <authorList>
            <consortium name="The Broad Institute Genomics Platform"/>
            <consortium name="The Broad Institute Genome Sequencing Center for Infectious Disease"/>
            <person name="Wu L."/>
            <person name="Ma J."/>
        </authorList>
    </citation>
    <scope>NUCLEOTIDE SEQUENCE [LARGE SCALE GENOMIC DNA]</scope>
    <source>
        <strain evidence="3">JCM 18298</strain>
    </source>
</reference>
<organism evidence="2 3">
    <name type="scientific">Nocardia callitridis</name>
    <dbReference type="NCBI Taxonomy" id="648753"/>
    <lineage>
        <taxon>Bacteria</taxon>
        <taxon>Bacillati</taxon>
        <taxon>Actinomycetota</taxon>
        <taxon>Actinomycetes</taxon>
        <taxon>Mycobacteriales</taxon>
        <taxon>Nocardiaceae</taxon>
        <taxon>Nocardia</taxon>
    </lineage>
</organism>
<protein>
    <submittedName>
        <fullName evidence="2">Uncharacterized protein</fullName>
    </submittedName>
</protein>
<accession>A0ABP9KNB5</accession>
<comment type="caution">
    <text evidence="2">The sequence shown here is derived from an EMBL/GenBank/DDBJ whole genome shotgun (WGS) entry which is preliminary data.</text>
</comment>
<name>A0ABP9KNB5_9NOCA</name>
<keyword evidence="3" id="KW-1185">Reference proteome</keyword>
<dbReference type="Proteomes" id="UP001500603">
    <property type="component" value="Unassembled WGS sequence"/>
</dbReference>
<evidence type="ECO:0000313" key="3">
    <source>
        <dbReference type="Proteomes" id="UP001500603"/>
    </source>
</evidence>
<dbReference type="EMBL" id="BAABJM010000005">
    <property type="protein sequence ID" value="GAA5062478.1"/>
    <property type="molecule type" value="Genomic_DNA"/>
</dbReference>
<dbReference type="InterPro" id="IPR006311">
    <property type="entry name" value="TAT_signal"/>
</dbReference>
<dbReference type="RefSeq" id="WP_345497830.1">
    <property type="nucleotide sequence ID" value="NZ_BAABJM010000005.1"/>
</dbReference>
<evidence type="ECO:0000313" key="2">
    <source>
        <dbReference type="EMBL" id="GAA5062478.1"/>
    </source>
</evidence>
<feature type="chain" id="PRO_5047516907" evidence="1">
    <location>
        <begin position="33"/>
        <end position="112"/>
    </location>
</feature>
<dbReference type="PROSITE" id="PS51318">
    <property type="entry name" value="TAT"/>
    <property type="match status" value="1"/>
</dbReference>
<keyword evidence="1" id="KW-0732">Signal</keyword>
<proteinExistence type="predicted"/>
<gene>
    <name evidence="2" type="ORF">GCM10023318_46180</name>
</gene>
<feature type="signal peptide" evidence="1">
    <location>
        <begin position="1"/>
        <end position="32"/>
    </location>
</feature>
<sequence>MSTSRKFTTSRRALARVAVAGALVAVPLSALAVPASAETSQSPSVTEVSHPRYDRNCGFGPFDNWRCDNGPFDQWNNRGPFDQWNHHRGYDQGVPWWWLFQQNQPRGLFGSS</sequence>